<organism evidence="4 5">
    <name type="scientific">Pigmentiphaga litoralis</name>
    <dbReference type="NCBI Taxonomy" id="516702"/>
    <lineage>
        <taxon>Bacteria</taxon>
        <taxon>Pseudomonadati</taxon>
        <taxon>Pseudomonadota</taxon>
        <taxon>Betaproteobacteria</taxon>
        <taxon>Burkholderiales</taxon>
        <taxon>Alcaligenaceae</taxon>
        <taxon>Pigmentiphaga</taxon>
    </lineage>
</organism>
<dbReference type="EMBL" id="JACBYR010000001">
    <property type="protein sequence ID" value="NYE81599.1"/>
    <property type="molecule type" value="Genomic_DNA"/>
</dbReference>
<dbReference type="SUPFAM" id="SSF51735">
    <property type="entry name" value="NAD(P)-binding Rossmann-fold domains"/>
    <property type="match status" value="1"/>
</dbReference>
<comment type="caution">
    <text evidence="4">The sequence shown here is derived from an EMBL/GenBank/DDBJ whole genome shotgun (WGS) entry which is preliminary data.</text>
</comment>
<comment type="similarity">
    <text evidence="1">Belongs to the short-chain dehydrogenases/reductases (SDR) family.</text>
</comment>
<dbReference type="CDD" id="cd05233">
    <property type="entry name" value="SDR_c"/>
    <property type="match status" value="1"/>
</dbReference>
<feature type="domain" description="Ketoreductase" evidence="3">
    <location>
        <begin position="9"/>
        <end position="197"/>
    </location>
</feature>
<dbReference type="Gene3D" id="3.40.50.720">
    <property type="entry name" value="NAD(P)-binding Rossmann-like Domain"/>
    <property type="match status" value="1"/>
</dbReference>
<dbReference type="InterPro" id="IPR020904">
    <property type="entry name" value="Sc_DH/Rdtase_CS"/>
</dbReference>
<evidence type="ECO:0000313" key="5">
    <source>
        <dbReference type="Proteomes" id="UP000542125"/>
    </source>
</evidence>
<dbReference type="RefSeq" id="WP_179583719.1">
    <property type="nucleotide sequence ID" value="NZ_JACBYR010000001.1"/>
</dbReference>
<dbReference type="GO" id="GO:0016491">
    <property type="term" value="F:oxidoreductase activity"/>
    <property type="evidence" value="ECO:0007669"/>
    <property type="project" value="UniProtKB-KW"/>
</dbReference>
<dbReference type="Pfam" id="PF13561">
    <property type="entry name" value="adh_short_C2"/>
    <property type="match status" value="1"/>
</dbReference>
<evidence type="ECO:0000256" key="1">
    <source>
        <dbReference type="ARBA" id="ARBA00006484"/>
    </source>
</evidence>
<keyword evidence="2" id="KW-0560">Oxidoreductase</keyword>
<dbReference type="PANTHER" id="PTHR43639:SF1">
    <property type="entry name" value="SHORT-CHAIN DEHYDROGENASE_REDUCTASE FAMILY PROTEIN"/>
    <property type="match status" value="1"/>
</dbReference>
<dbReference type="InterPro" id="IPR057326">
    <property type="entry name" value="KR_dom"/>
</dbReference>
<dbReference type="PROSITE" id="PS00061">
    <property type="entry name" value="ADH_SHORT"/>
    <property type="match status" value="1"/>
</dbReference>
<dbReference type="PANTHER" id="PTHR43639">
    <property type="entry name" value="OXIDOREDUCTASE, SHORT-CHAIN DEHYDROGENASE/REDUCTASE FAMILY (AFU_ORTHOLOGUE AFUA_5G02870)"/>
    <property type="match status" value="1"/>
</dbReference>
<proteinExistence type="inferred from homology"/>
<dbReference type="PRINTS" id="PR00081">
    <property type="entry name" value="GDHRDH"/>
</dbReference>
<dbReference type="PRINTS" id="PR00080">
    <property type="entry name" value="SDRFAMILY"/>
</dbReference>
<sequence>MINKDTPRRVCVITGSSTGIGAATALHFARQGHDVVINYARKRDAADAVAAQCRADGAQVLVIRADVSDDVQCRALADEVGQHWGRVHTLVNNAGTSAGVVDPKDLDALSADDFHAIHAVNVVGAFQMSRALLPLMRGHAGASMVNVSSMASIMGTGSSIAYAVSKGALNTLTLSLARSLAPDVRVNAVLPGLVDSDWLTGSLPPEQLAARRSRYTARALLNETITPDDVARTIHWLAVDAIKMTGQLIQLDAGFRLG</sequence>
<evidence type="ECO:0000313" key="4">
    <source>
        <dbReference type="EMBL" id="NYE81599.1"/>
    </source>
</evidence>
<keyword evidence="5" id="KW-1185">Reference proteome</keyword>
<accession>A0A7Y9LJ44</accession>
<dbReference type="Proteomes" id="UP000542125">
    <property type="component" value="Unassembled WGS sequence"/>
</dbReference>
<dbReference type="InterPro" id="IPR036291">
    <property type="entry name" value="NAD(P)-bd_dom_sf"/>
</dbReference>
<evidence type="ECO:0000256" key="2">
    <source>
        <dbReference type="ARBA" id="ARBA00023002"/>
    </source>
</evidence>
<dbReference type="SMART" id="SM00822">
    <property type="entry name" value="PKS_KR"/>
    <property type="match status" value="1"/>
</dbReference>
<dbReference type="InterPro" id="IPR002347">
    <property type="entry name" value="SDR_fam"/>
</dbReference>
<gene>
    <name evidence="4" type="ORF">FHW18_000870</name>
</gene>
<reference evidence="4 5" key="1">
    <citation type="submission" date="2020-07" db="EMBL/GenBank/DDBJ databases">
        <title>Genomic Encyclopedia of Type Strains, Phase IV (KMG-V): Genome sequencing to study the core and pangenomes of soil and plant-associated prokaryotes.</title>
        <authorList>
            <person name="Whitman W."/>
        </authorList>
    </citation>
    <scope>NUCLEOTIDE SEQUENCE [LARGE SCALE GENOMIC DNA]</scope>
    <source>
        <strain evidence="4 5">SAS40</strain>
    </source>
</reference>
<dbReference type="FunFam" id="3.40.50.720:FF:000084">
    <property type="entry name" value="Short-chain dehydrogenase reductase"/>
    <property type="match status" value="1"/>
</dbReference>
<dbReference type="AlphaFoldDB" id="A0A7Y9LJ44"/>
<name>A0A7Y9LJ44_9BURK</name>
<protein>
    <submittedName>
        <fullName evidence="4">NAD(P)-dependent dehydrogenase (Short-subunit alcohol dehydrogenase family)</fullName>
    </submittedName>
</protein>
<evidence type="ECO:0000259" key="3">
    <source>
        <dbReference type="SMART" id="SM00822"/>
    </source>
</evidence>